<sequence length="355" mass="39093">MTQPAAGVPSPSPSSVSEAGSTPSPTSQAVIASPSSESEDFASEVTPRPHDAIGRHESGDELLQSDASASDGEISSSDGEYSYSSDSEGHESVSHTASAESGSDRFHNAQEFVHPVAFKTKAEARAQLDGLENAFFLVTSNSRLSTRLSCTTHVDCTAEARIKKERNGQFRLFRSGMHTTETVDVMAQRTGIHKPFLSEVDNLLLGGQGPRQCLITLQTKYIDNDETLALLPSVSQLKNRAHKLRKRGDFDITSYADIMVWASPRMCFTKVTLFKDMSHRVEDDALRISHKPLEYQNELLVLDCFTDTLENGQISVGAIFTSRRLFRTAPRMMLGQRKEIMMATDGTFDIYLFIA</sequence>
<organism evidence="2 3">
    <name type="scientific">Phytophthora fragariae</name>
    <dbReference type="NCBI Taxonomy" id="53985"/>
    <lineage>
        <taxon>Eukaryota</taxon>
        <taxon>Sar</taxon>
        <taxon>Stramenopiles</taxon>
        <taxon>Oomycota</taxon>
        <taxon>Peronosporomycetes</taxon>
        <taxon>Peronosporales</taxon>
        <taxon>Peronosporaceae</taxon>
        <taxon>Phytophthora</taxon>
    </lineage>
</organism>
<name>A0A6A4D0R4_9STRA</name>
<gene>
    <name evidence="2" type="ORF">PF001_g15190</name>
</gene>
<accession>A0A6A4D0R4</accession>
<evidence type="ECO:0000313" key="2">
    <source>
        <dbReference type="EMBL" id="KAE9299957.1"/>
    </source>
</evidence>
<feature type="compositionally biased region" description="Low complexity" evidence="1">
    <location>
        <begin position="1"/>
        <end position="25"/>
    </location>
</feature>
<dbReference type="AlphaFoldDB" id="A0A6A4D0R4"/>
<protein>
    <submittedName>
        <fullName evidence="2">Uncharacterized protein</fullName>
    </submittedName>
</protein>
<feature type="compositionally biased region" description="Low complexity" evidence="1">
    <location>
        <begin position="65"/>
        <end position="86"/>
    </location>
</feature>
<evidence type="ECO:0000256" key="1">
    <source>
        <dbReference type="SAM" id="MobiDB-lite"/>
    </source>
</evidence>
<proteinExistence type="predicted"/>
<dbReference type="EMBL" id="QXGE01000976">
    <property type="protein sequence ID" value="KAE9299957.1"/>
    <property type="molecule type" value="Genomic_DNA"/>
</dbReference>
<feature type="compositionally biased region" description="Basic and acidic residues" evidence="1">
    <location>
        <begin position="47"/>
        <end position="59"/>
    </location>
</feature>
<evidence type="ECO:0000313" key="3">
    <source>
        <dbReference type="Proteomes" id="UP000437068"/>
    </source>
</evidence>
<comment type="caution">
    <text evidence="2">The sequence shown here is derived from an EMBL/GenBank/DDBJ whole genome shotgun (WGS) entry which is preliminary data.</text>
</comment>
<feature type="compositionally biased region" description="Polar residues" evidence="1">
    <location>
        <begin position="26"/>
        <end position="36"/>
    </location>
</feature>
<dbReference type="Proteomes" id="UP000437068">
    <property type="component" value="Unassembled WGS sequence"/>
</dbReference>
<feature type="region of interest" description="Disordered" evidence="1">
    <location>
        <begin position="1"/>
        <end position="103"/>
    </location>
</feature>
<reference evidence="2 3" key="1">
    <citation type="submission" date="2018-08" db="EMBL/GenBank/DDBJ databases">
        <title>Genomic investigation of the strawberry pathogen Phytophthora fragariae indicates pathogenicity is determined by transcriptional variation in three key races.</title>
        <authorList>
            <person name="Adams T.M."/>
            <person name="Armitage A.D."/>
            <person name="Sobczyk M.K."/>
            <person name="Bates H.J."/>
            <person name="Dunwell J.M."/>
            <person name="Nellist C.F."/>
            <person name="Harrison R.J."/>
        </authorList>
    </citation>
    <scope>NUCLEOTIDE SEQUENCE [LARGE SCALE GENOMIC DNA]</scope>
    <source>
        <strain evidence="2 3">A4</strain>
    </source>
</reference>